<evidence type="ECO:0000313" key="2">
    <source>
        <dbReference type="Proteomes" id="UP000828390"/>
    </source>
</evidence>
<reference evidence="1" key="1">
    <citation type="journal article" date="2019" name="bioRxiv">
        <title>The Genome of the Zebra Mussel, Dreissena polymorpha: A Resource for Invasive Species Research.</title>
        <authorList>
            <person name="McCartney M.A."/>
            <person name="Auch B."/>
            <person name="Kono T."/>
            <person name="Mallez S."/>
            <person name="Zhang Y."/>
            <person name="Obille A."/>
            <person name="Becker A."/>
            <person name="Abrahante J.E."/>
            <person name="Garbe J."/>
            <person name="Badalamenti J.P."/>
            <person name="Herman A."/>
            <person name="Mangelson H."/>
            <person name="Liachko I."/>
            <person name="Sullivan S."/>
            <person name="Sone E.D."/>
            <person name="Koren S."/>
            <person name="Silverstein K.A.T."/>
            <person name="Beckman K.B."/>
            <person name="Gohl D.M."/>
        </authorList>
    </citation>
    <scope>NUCLEOTIDE SEQUENCE</scope>
    <source>
        <strain evidence="1">Duluth1</strain>
        <tissue evidence="1">Whole animal</tissue>
    </source>
</reference>
<accession>A0A9D4LKF7</accession>
<protein>
    <submittedName>
        <fullName evidence="1">Uncharacterized protein</fullName>
    </submittedName>
</protein>
<dbReference type="Proteomes" id="UP000828390">
    <property type="component" value="Unassembled WGS sequence"/>
</dbReference>
<proteinExistence type="predicted"/>
<evidence type="ECO:0000313" key="1">
    <source>
        <dbReference type="EMBL" id="KAH3858461.1"/>
    </source>
</evidence>
<sequence>MTATGSRWAWSVQAKVAPTHCTPGSTRVLITSTTGSRMSLSPTEHPKLNDSLQPQCDVKFSVVIAQLLVYLEHTVRNVEQ</sequence>
<dbReference type="EMBL" id="JAIWYP010000003">
    <property type="protein sequence ID" value="KAH3858461.1"/>
    <property type="molecule type" value="Genomic_DNA"/>
</dbReference>
<reference evidence="1" key="2">
    <citation type="submission" date="2020-11" db="EMBL/GenBank/DDBJ databases">
        <authorList>
            <person name="McCartney M.A."/>
            <person name="Auch B."/>
            <person name="Kono T."/>
            <person name="Mallez S."/>
            <person name="Becker A."/>
            <person name="Gohl D.M."/>
            <person name="Silverstein K.A.T."/>
            <person name="Koren S."/>
            <person name="Bechman K.B."/>
            <person name="Herman A."/>
            <person name="Abrahante J.E."/>
            <person name="Garbe J."/>
        </authorList>
    </citation>
    <scope>NUCLEOTIDE SEQUENCE</scope>
    <source>
        <strain evidence="1">Duluth1</strain>
        <tissue evidence="1">Whole animal</tissue>
    </source>
</reference>
<name>A0A9D4LKF7_DREPO</name>
<keyword evidence="2" id="KW-1185">Reference proteome</keyword>
<organism evidence="1 2">
    <name type="scientific">Dreissena polymorpha</name>
    <name type="common">Zebra mussel</name>
    <name type="synonym">Mytilus polymorpha</name>
    <dbReference type="NCBI Taxonomy" id="45954"/>
    <lineage>
        <taxon>Eukaryota</taxon>
        <taxon>Metazoa</taxon>
        <taxon>Spiralia</taxon>
        <taxon>Lophotrochozoa</taxon>
        <taxon>Mollusca</taxon>
        <taxon>Bivalvia</taxon>
        <taxon>Autobranchia</taxon>
        <taxon>Heteroconchia</taxon>
        <taxon>Euheterodonta</taxon>
        <taxon>Imparidentia</taxon>
        <taxon>Neoheterodontei</taxon>
        <taxon>Myida</taxon>
        <taxon>Dreissenoidea</taxon>
        <taxon>Dreissenidae</taxon>
        <taxon>Dreissena</taxon>
    </lineage>
</organism>
<gene>
    <name evidence="1" type="ORF">DPMN_101084</name>
</gene>
<dbReference type="AlphaFoldDB" id="A0A9D4LKF7"/>
<comment type="caution">
    <text evidence="1">The sequence shown here is derived from an EMBL/GenBank/DDBJ whole genome shotgun (WGS) entry which is preliminary data.</text>
</comment>